<dbReference type="Pfam" id="PF03703">
    <property type="entry name" value="bPH_2"/>
    <property type="match status" value="1"/>
</dbReference>
<keyword evidence="1" id="KW-0812">Transmembrane</keyword>
<comment type="caution">
    <text evidence="3">The sequence shown here is derived from an EMBL/GenBank/DDBJ whole genome shotgun (WGS) entry which is preliminary data.</text>
</comment>
<dbReference type="PANTHER" id="PTHR34473:SF2">
    <property type="entry name" value="UPF0699 TRANSMEMBRANE PROTEIN YDBT"/>
    <property type="match status" value="1"/>
</dbReference>
<evidence type="ECO:0000313" key="4">
    <source>
        <dbReference type="Proteomes" id="UP000239663"/>
    </source>
</evidence>
<reference evidence="3 4" key="1">
    <citation type="submission" date="2017-12" db="EMBL/GenBank/DDBJ databases">
        <title>Taxonomic description and draft genome of Pradoshia cofamensis Gen. nov., sp. nov., a thermotolerant bacillale isolated from anterior gut of earthworm Eisenia fetida.</title>
        <authorList>
            <person name="Saha T."/>
            <person name="Chakraborty R."/>
        </authorList>
    </citation>
    <scope>NUCLEOTIDE SEQUENCE [LARGE SCALE GENOMIC DNA]</scope>
    <source>
        <strain evidence="3 4">EAG3</strain>
    </source>
</reference>
<proteinExistence type="predicted"/>
<keyword evidence="1" id="KW-0472">Membrane</keyword>
<evidence type="ECO:0000313" key="3">
    <source>
        <dbReference type="EMBL" id="PQD95266.1"/>
    </source>
</evidence>
<evidence type="ECO:0000259" key="2">
    <source>
        <dbReference type="Pfam" id="PF03703"/>
    </source>
</evidence>
<keyword evidence="4" id="KW-1185">Reference proteome</keyword>
<dbReference type="Proteomes" id="UP000239663">
    <property type="component" value="Unassembled WGS sequence"/>
</dbReference>
<accession>A0A2S7MZS7</accession>
<organism evidence="3 4">
    <name type="scientific">Pradoshia eiseniae</name>
    <dbReference type="NCBI Taxonomy" id="2064768"/>
    <lineage>
        <taxon>Bacteria</taxon>
        <taxon>Bacillati</taxon>
        <taxon>Bacillota</taxon>
        <taxon>Bacilli</taxon>
        <taxon>Bacillales</taxon>
        <taxon>Bacillaceae</taxon>
        <taxon>Pradoshia</taxon>
    </lineage>
</organism>
<evidence type="ECO:0000256" key="1">
    <source>
        <dbReference type="SAM" id="Phobius"/>
    </source>
</evidence>
<gene>
    <name evidence="3" type="ORF">CYL18_10835</name>
</gene>
<keyword evidence="1" id="KW-1133">Transmembrane helix</keyword>
<feature type="domain" description="YdbS-like PH" evidence="2">
    <location>
        <begin position="85"/>
        <end position="160"/>
    </location>
</feature>
<dbReference type="EMBL" id="PKOZ01000005">
    <property type="protein sequence ID" value="PQD95266.1"/>
    <property type="molecule type" value="Genomic_DNA"/>
</dbReference>
<protein>
    <recommendedName>
        <fullName evidence="2">YdbS-like PH domain-containing protein</fullName>
    </recommendedName>
</protein>
<feature type="transmembrane region" description="Helical" evidence="1">
    <location>
        <begin position="31"/>
        <end position="50"/>
    </location>
</feature>
<name>A0A2S7MZS7_9BACI</name>
<sequence>MERGKGMYLQIKEPTKRISADSVRVWRISNLLGYGITLVLAGAVLYAAYYYDWKTWIAAILTIGFMLLLAAAIWAVGIKPYYLQKTWRYEIDEQFAQLKYGRFKVRHIVIPMAKVEYVSTSQGPFLRKYGLFNVEIGTTTSDHTIPAIHRDEAYALREQISTYAKVKLDGENGVEEA</sequence>
<dbReference type="InterPro" id="IPR005182">
    <property type="entry name" value="YdbS-like_PH"/>
</dbReference>
<feature type="transmembrane region" description="Helical" evidence="1">
    <location>
        <begin position="56"/>
        <end position="78"/>
    </location>
</feature>
<dbReference type="PANTHER" id="PTHR34473">
    <property type="entry name" value="UPF0699 TRANSMEMBRANE PROTEIN YDBS"/>
    <property type="match status" value="1"/>
</dbReference>
<dbReference type="AlphaFoldDB" id="A0A2S7MZS7"/>